<feature type="domain" description="Activator of Hsp90 ATPase homologue 1/2-like C-terminal" evidence="3">
    <location>
        <begin position="49"/>
        <end position="169"/>
    </location>
</feature>
<evidence type="ECO:0000256" key="1">
    <source>
        <dbReference type="ARBA" id="ARBA00006817"/>
    </source>
</evidence>
<feature type="region of interest" description="Disordered" evidence="2">
    <location>
        <begin position="1"/>
        <end position="32"/>
    </location>
</feature>
<dbReference type="Proteomes" id="UP000199208">
    <property type="component" value="Unassembled WGS sequence"/>
</dbReference>
<evidence type="ECO:0000313" key="5">
    <source>
        <dbReference type="Proteomes" id="UP000199208"/>
    </source>
</evidence>
<dbReference type="STRING" id="1120920.SAMN03080599_03052"/>
<dbReference type="OrthoDB" id="384974at2"/>
<protein>
    <submittedName>
        <fullName evidence="4">Uncharacterized conserved protein YndB, AHSA1/START domain</fullName>
    </submittedName>
</protein>
<dbReference type="RefSeq" id="WP_092592981.1">
    <property type="nucleotide sequence ID" value="NZ_FMWL01000023.1"/>
</dbReference>
<organism evidence="4 5">
    <name type="scientific">Acidaminobacter hydrogenoformans DSM 2784</name>
    <dbReference type="NCBI Taxonomy" id="1120920"/>
    <lineage>
        <taxon>Bacteria</taxon>
        <taxon>Bacillati</taxon>
        <taxon>Bacillota</taxon>
        <taxon>Clostridia</taxon>
        <taxon>Peptostreptococcales</taxon>
        <taxon>Acidaminobacteraceae</taxon>
        <taxon>Acidaminobacter</taxon>
    </lineage>
</organism>
<dbReference type="EMBL" id="FMWL01000023">
    <property type="protein sequence ID" value="SCZ81808.1"/>
    <property type="molecule type" value="Genomic_DNA"/>
</dbReference>
<name>A0A1G5S6H3_9FIRM</name>
<dbReference type="Gene3D" id="3.30.530.20">
    <property type="match status" value="1"/>
</dbReference>
<evidence type="ECO:0000256" key="2">
    <source>
        <dbReference type="SAM" id="MobiDB-lite"/>
    </source>
</evidence>
<comment type="similarity">
    <text evidence="1">Belongs to the AHA1 family.</text>
</comment>
<dbReference type="AlphaFoldDB" id="A0A1G5S6H3"/>
<dbReference type="InterPro" id="IPR013538">
    <property type="entry name" value="ASHA1/2-like_C"/>
</dbReference>
<accession>A0A1G5S6H3</accession>
<dbReference type="Pfam" id="PF08327">
    <property type="entry name" value="AHSA1"/>
    <property type="match status" value="1"/>
</dbReference>
<evidence type="ECO:0000259" key="3">
    <source>
        <dbReference type="Pfam" id="PF08327"/>
    </source>
</evidence>
<keyword evidence="5" id="KW-1185">Reference proteome</keyword>
<dbReference type="InterPro" id="IPR023393">
    <property type="entry name" value="START-like_dom_sf"/>
</dbReference>
<gene>
    <name evidence="4" type="ORF">SAMN03080599_03052</name>
</gene>
<dbReference type="SUPFAM" id="SSF55961">
    <property type="entry name" value="Bet v1-like"/>
    <property type="match status" value="1"/>
</dbReference>
<sequence length="176" mass="19694">MNGVNTPKQEKRKRRDQKNPQDALQAAPQVSQFDDSTKPVLTVKVTVDRPADAVWHCFTSPEHILHWNFASEDWHCPAASSTLEPGGAFSYRMAAKDGSAAFDFEGTFDVVAPNHQLAYTIGDRRVVVDFVDRGTFTEVIEVFEAESQNSLELQQQGWQAILDNFKKHAESCPLDA</sequence>
<proteinExistence type="inferred from homology"/>
<reference evidence="4 5" key="1">
    <citation type="submission" date="2016-10" db="EMBL/GenBank/DDBJ databases">
        <authorList>
            <person name="de Groot N.N."/>
        </authorList>
    </citation>
    <scope>NUCLEOTIDE SEQUENCE [LARGE SCALE GENOMIC DNA]</scope>
    <source>
        <strain evidence="4 5">DSM 2784</strain>
    </source>
</reference>
<evidence type="ECO:0000313" key="4">
    <source>
        <dbReference type="EMBL" id="SCZ81808.1"/>
    </source>
</evidence>